<dbReference type="SUPFAM" id="SSF53474">
    <property type="entry name" value="alpha/beta-Hydrolases"/>
    <property type="match status" value="1"/>
</dbReference>
<protein>
    <submittedName>
        <fullName evidence="4">Alpha/beta hydrolase</fullName>
    </submittedName>
</protein>
<evidence type="ECO:0000313" key="4">
    <source>
        <dbReference type="EMBL" id="MDP5274111.1"/>
    </source>
</evidence>
<dbReference type="PANTHER" id="PTHR43798:SF33">
    <property type="entry name" value="HYDROLASE, PUTATIVE (AFU_ORTHOLOGUE AFUA_2G14860)-RELATED"/>
    <property type="match status" value="1"/>
</dbReference>
<dbReference type="InterPro" id="IPR050266">
    <property type="entry name" value="AB_hydrolase_sf"/>
</dbReference>
<comment type="caution">
    <text evidence="4">The sequence shown here is derived from an EMBL/GenBank/DDBJ whole genome shotgun (WGS) entry which is preliminary data.</text>
</comment>
<dbReference type="PANTHER" id="PTHR43798">
    <property type="entry name" value="MONOACYLGLYCEROL LIPASE"/>
    <property type="match status" value="1"/>
</dbReference>
<evidence type="ECO:0000313" key="5">
    <source>
        <dbReference type="Proteomes" id="UP001231941"/>
    </source>
</evidence>
<dbReference type="RefSeq" id="WP_305991401.1">
    <property type="nucleotide sequence ID" value="NZ_JAVAMP010000002.1"/>
</dbReference>
<evidence type="ECO:0000259" key="3">
    <source>
        <dbReference type="Pfam" id="PF00561"/>
    </source>
</evidence>
<comment type="similarity">
    <text evidence="1">Belongs to the peptidase S33 family.</text>
</comment>
<dbReference type="Pfam" id="PF00561">
    <property type="entry name" value="Abhydrolase_1"/>
    <property type="match status" value="1"/>
</dbReference>
<sequence length="327" mass="37404">MFKSRTSNFKDSNKNVLQNSIASIEMIKIGGVDQCILARGKNKNNPILLFLHGGPGTAQIGFAPKLQSKLEDDFVVINWDQRGAGKSFSRDIPVESMNINQFVSDAHEIIEILLERLGKEKLYLVGHSWGSVIGSLIAKKYPEKIHAYIGVGQVVNMKKNEEISYGFTLDKAKETNNKQAVKELNKIGYPPYANIKDTFVQRKWLNKFGGSMYEGSALKLVLKSISFREYSFLDWLRFMKNGEGFSVNNLWGELMETNLFKQIEELKVPVYFCVGRFDYQTSFELVEEFYHQLDAPIKDLIWFEKSAHAPNFEEPEKFLQVCRSAVQ</sequence>
<reference evidence="4 5" key="1">
    <citation type="submission" date="2023-08" db="EMBL/GenBank/DDBJ databases">
        <authorList>
            <person name="Park J.-S."/>
        </authorList>
    </citation>
    <scope>NUCLEOTIDE SEQUENCE [LARGE SCALE GENOMIC DNA]</scope>
    <source>
        <strain evidence="4 5">2205SS18-9</strain>
    </source>
</reference>
<keyword evidence="2 4" id="KW-0378">Hydrolase</keyword>
<proteinExistence type="inferred from homology"/>
<feature type="domain" description="AB hydrolase-1" evidence="3">
    <location>
        <begin position="46"/>
        <end position="175"/>
    </location>
</feature>
<evidence type="ECO:0000256" key="2">
    <source>
        <dbReference type="ARBA" id="ARBA00022801"/>
    </source>
</evidence>
<dbReference type="InterPro" id="IPR002410">
    <property type="entry name" value="Peptidase_S33"/>
</dbReference>
<keyword evidence="5" id="KW-1185">Reference proteome</keyword>
<dbReference type="InterPro" id="IPR000073">
    <property type="entry name" value="AB_hydrolase_1"/>
</dbReference>
<organism evidence="4 5">
    <name type="scientific">Chengkuizengella axinellae</name>
    <dbReference type="NCBI Taxonomy" id="3064388"/>
    <lineage>
        <taxon>Bacteria</taxon>
        <taxon>Bacillati</taxon>
        <taxon>Bacillota</taxon>
        <taxon>Bacilli</taxon>
        <taxon>Bacillales</taxon>
        <taxon>Paenibacillaceae</taxon>
        <taxon>Chengkuizengella</taxon>
    </lineage>
</organism>
<dbReference type="InterPro" id="IPR029058">
    <property type="entry name" value="AB_hydrolase_fold"/>
</dbReference>
<name>A0ABT9IXN5_9BACL</name>
<evidence type="ECO:0000256" key="1">
    <source>
        <dbReference type="ARBA" id="ARBA00010088"/>
    </source>
</evidence>
<accession>A0ABT9IXN5</accession>
<dbReference type="Gene3D" id="3.40.50.1820">
    <property type="entry name" value="alpha/beta hydrolase"/>
    <property type="match status" value="1"/>
</dbReference>
<dbReference type="PRINTS" id="PR00793">
    <property type="entry name" value="PROAMNOPTASE"/>
</dbReference>
<dbReference type="EMBL" id="JAVAMP010000002">
    <property type="protein sequence ID" value="MDP5274111.1"/>
    <property type="molecule type" value="Genomic_DNA"/>
</dbReference>
<gene>
    <name evidence="4" type="ORF">Q5Y73_08335</name>
</gene>
<dbReference type="GO" id="GO:0016787">
    <property type="term" value="F:hydrolase activity"/>
    <property type="evidence" value="ECO:0007669"/>
    <property type="project" value="UniProtKB-KW"/>
</dbReference>
<dbReference type="Proteomes" id="UP001231941">
    <property type="component" value="Unassembled WGS sequence"/>
</dbReference>